<proteinExistence type="predicted"/>
<dbReference type="EMBL" id="CP051774">
    <property type="protein sequence ID" value="QJE96750.1"/>
    <property type="molecule type" value="Genomic_DNA"/>
</dbReference>
<evidence type="ECO:0000313" key="4">
    <source>
        <dbReference type="EMBL" id="QJE96750.1"/>
    </source>
</evidence>
<feature type="chain" id="PRO_5032793291" description="SGNH hydrolase-type esterase domain-containing protein" evidence="2">
    <location>
        <begin position="23"/>
        <end position="902"/>
    </location>
</feature>
<dbReference type="InterPro" id="IPR013425">
    <property type="entry name" value="Autotrns_rpt"/>
</dbReference>
<dbReference type="KEGG" id="luo:HHL09_13480"/>
<sequence>MHRSPRLSLILAFLPVILPAAADPLTWDTVVDGTLLTHGSGTWDLTGLRWNNGAGGNVAWTNSPVRDATFIGGASGATVTIGTDPIIAGTISFNGTGNTILQGPLANLTASTLEVSTFFDGKLVMNSPGSGMLSHVPAVSIAEGSSLYLSSAVVVDSAITVKGPGNNENRGALRLDNDSRVQGSIQLTGDATFGSSFGLGIIASTVSGPFGFNQAATSPGIIRLTGDNQHSGGTKLVNGVVQAGHDHAFGSGTLSIGNVTLSSDSASPRSFANPSILSGTAVVLGSSTNNGKLTFQGAASTGTTNRTITVNSDVEFNALLSGGQVTKSGPGKLVLNGSLTASTASTVLAGAPVTLGTSGATIDTNGFDISLPVVFEGQGGFKKTGNGTLSLSGSSTFTGPVTVAAGSLRLLPSTVLPAGLKVLPLGDSITFGYGGRDGYRSYLHTKLVRNAPDFRFLGDSTEVPLNPSNLPAEQLFHAGHSSYSTTDIKNNLNGLDTATFQMYGGAERNPHGGYWLTGGHGTGRTAIFPDAVLLLAGTNDLDRLDMAGAQARYRALLNEIATLRPDARIFAAKITPWSANPSKVTQFNQVITNLVTEFRNAGKKVTLVDLFTGYTGGFVDGVHPAEAGYQWMADQWHAALLSALGTAMIPDLSHASSVTVMHDAAIEGTGKLPTASISGTIRSTISAKGASLLEITGNLDLDHATLAITAPAQPSQPSYEILRYTGDLSGDFATVGGIPSGFQVTHVPGAKKIYLATAYEAWRLNSGIPDESKSPEADPDQDGRSNLLEYALGGKPLDPTDRGTLVENLNDSSGGPQLGLLIATHAGASFAAGADHGLVASVAGTTYQVEASSDLAAWDLSVSEVLPLPEGLPLPPKGYEYHAFTTGMQDRAFVRAKVSQMP</sequence>
<dbReference type="NCBIfam" id="TIGR02601">
    <property type="entry name" value="autotrns_rpt"/>
    <property type="match status" value="1"/>
</dbReference>
<keyword evidence="5" id="KW-1185">Reference proteome</keyword>
<evidence type="ECO:0000256" key="2">
    <source>
        <dbReference type="SAM" id="SignalP"/>
    </source>
</evidence>
<name>A0A858RKM6_9BACT</name>
<gene>
    <name evidence="4" type="ORF">HHL09_13480</name>
</gene>
<dbReference type="Pfam" id="PF13472">
    <property type="entry name" value="Lipase_GDSL_2"/>
    <property type="match status" value="1"/>
</dbReference>
<dbReference type="PANTHER" id="PTHR30383:SF5">
    <property type="entry name" value="SGNH HYDROLASE-TYPE ESTERASE DOMAIN-CONTAINING PROTEIN"/>
    <property type="match status" value="1"/>
</dbReference>
<reference evidence="4 5" key="1">
    <citation type="submission" date="2020-04" db="EMBL/GenBank/DDBJ databases">
        <title>Luteolibacter sp. G-1-1-1 isolated from soil.</title>
        <authorList>
            <person name="Dahal R.H."/>
        </authorList>
    </citation>
    <scope>NUCLEOTIDE SEQUENCE [LARGE SCALE GENOMIC DNA]</scope>
    <source>
        <strain evidence="4 5">G-1-1-1</strain>
    </source>
</reference>
<protein>
    <recommendedName>
        <fullName evidence="3">SGNH hydrolase-type esterase domain-containing protein</fullName>
    </recommendedName>
</protein>
<evidence type="ECO:0000313" key="5">
    <source>
        <dbReference type="Proteomes" id="UP000501812"/>
    </source>
</evidence>
<accession>A0A858RKM6</accession>
<dbReference type="Gene3D" id="3.40.50.1110">
    <property type="entry name" value="SGNH hydrolase"/>
    <property type="match status" value="1"/>
</dbReference>
<dbReference type="GO" id="GO:0004622">
    <property type="term" value="F:phosphatidylcholine lysophospholipase activity"/>
    <property type="evidence" value="ECO:0007669"/>
    <property type="project" value="TreeGrafter"/>
</dbReference>
<evidence type="ECO:0000259" key="3">
    <source>
        <dbReference type="Pfam" id="PF13472"/>
    </source>
</evidence>
<dbReference type="InterPro" id="IPR013830">
    <property type="entry name" value="SGNH_hydro"/>
</dbReference>
<evidence type="ECO:0000256" key="1">
    <source>
        <dbReference type="ARBA" id="ARBA00022729"/>
    </source>
</evidence>
<dbReference type="Pfam" id="PF12951">
    <property type="entry name" value="PATR"/>
    <property type="match status" value="2"/>
</dbReference>
<feature type="signal peptide" evidence="2">
    <location>
        <begin position="1"/>
        <end position="22"/>
    </location>
</feature>
<dbReference type="InterPro" id="IPR036514">
    <property type="entry name" value="SGNH_hydro_sf"/>
</dbReference>
<dbReference type="RefSeq" id="WP_169455151.1">
    <property type="nucleotide sequence ID" value="NZ_CP051774.1"/>
</dbReference>
<organism evidence="4 5">
    <name type="scientific">Luteolibacter luteus</name>
    <dbReference type="NCBI Taxonomy" id="2728835"/>
    <lineage>
        <taxon>Bacteria</taxon>
        <taxon>Pseudomonadati</taxon>
        <taxon>Verrucomicrobiota</taxon>
        <taxon>Verrucomicrobiia</taxon>
        <taxon>Verrucomicrobiales</taxon>
        <taxon>Verrucomicrobiaceae</taxon>
        <taxon>Luteolibacter</taxon>
    </lineage>
</organism>
<dbReference type="AlphaFoldDB" id="A0A858RKM6"/>
<dbReference type="PANTHER" id="PTHR30383">
    <property type="entry name" value="THIOESTERASE 1/PROTEASE 1/LYSOPHOSPHOLIPASE L1"/>
    <property type="match status" value="1"/>
</dbReference>
<dbReference type="SUPFAM" id="SSF52266">
    <property type="entry name" value="SGNH hydrolase"/>
    <property type="match status" value="1"/>
</dbReference>
<feature type="domain" description="SGNH hydrolase-type esterase" evidence="3">
    <location>
        <begin position="425"/>
        <end position="630"/>
    </location>
</feature>
<dbReference type="InterPro" id="IPR051532">
    <property type="entry name" value="Ester_Hydrolysis_Enzymes"/>
</dbReference>
<dbReference type="Proteomes" id="UP000501812">
    <property type="component" value="Chromosome"/>
</dbReference>
<keyword evidence="1 2" id="KW-0732">Signal</keyword>